<proteinExistence type="predicted"/>
<dbReference type="AlphaFoldDB" id="A0AAD5PTH5"/>
<accession>A0AAD5PTH5</accession>
<dbReference type="Proteomes" id="UP000820818">
    <property type="component" value="Linkage Group LG6"/>
</dbReference>
<protein>
    <submittedName>
        <fullName evidence="1">Uncharacterized protein</fullName>
    </submittedName>
</protein>
<comment type="caution">
    <text evidence="1">The sequence shown here is derived from an EMBL/GenBank/DDBJ whole genome shotgun (WGS) entry which is preliminary data.</text>
</comment>
<gene>
    <name evidence="1" type="ORF">GHT06_017020</name>
</gene>
<keyword evidence="2" id="KW-1185">Reference proteome</keyword>
<evidence type="ECO:0000313" key="2">
    <source>
        <dbReference type="Proteomes" id="UP000820818"/>
    </source>
</evidence>
<reference evidence="1 2" key="1">
    <citation type="submission" date="2022-05" db="EMBL/GenBank/DDBJ databases">
        <title>A multi-omics perspective on studying reproductive biology in Daphnia sinensis.</title>
        <authorList>
            <person name="Jia J."/>
        </authorList>
    </citation>
    <scope>NUCLEOTIDE SEQUENCE [LARGE SCALE GENOMIC DNA]</scope>
    <source>
        <strain evidence="1 2">WSL</strain>
    </source>
</reference>
<evidence type="ECO:0000313" key="1">
    <source>
        <dbReference type="EMBL" id="KAI9557203.1"/>
    </source>
</evidence>
<dbReference type="EMBL" id="WJBH02000006">
    <property type="protein sequence ID" value="KAI9557203.1"/>
    <property type="molecule type" value="Genomic_DNA"/>
</dbReference>
<name>A0AAD5PTH5_9CRUS</name>
<sequence length="99" mass="10776">MNPAMQNGPVSHASVMADILASIHEHYAEDNSRQLLTSNVLIHQGDAPNIDFVAKIGGWVENFGAAKPSYHGDHDHSHEESNKFATVSFSIASTFPFTL</sequence>
<organism evidence="1 2">
    <name type="scientific">Daphnia sinensis</name>
    <dbReference type="NCBI Taxonomy" id="1820382"/>
    <lineage>
        <taxon>Eukaryota</taxon>
        <taxon>Metazoa</taxon>
        <taxon>Ecdysozoa</taxon>
        <taxon>Arthropoda</taxon>
        <taxon>Crustacea</taxon>
        <taxon>Branchiopoda</taxon>
        <taxon>Diplostraca</taxon>
        <taxon>Cladocera</taxon>
        <taxon>Anomopoda</taxon>
        <taxon>Daphniidae</taxon>
        <taxon>Daphnia</taxon>
        <taxon>Daphnia similis group</taxon>
    </lineage>
</organism>